<proteinExistence type="predicted"/>
<organism evidence="1 2">
    <name type="scientific">Niabella pedocola</name>
    <dbReference type="NCBI Taxonomy" id="1752077"/>
    <lineage>
        <taxon>Bacteria</taxon>
        <taxon>Pseudomonadati</taxon>
        <taxon>Bacteroidota</taxon>
        <taxon>Chitinophagia</taxon>
        <taxon>Chitinophagales</taxon>
        <taxon>Chitinophagaceae</taxon>
        <taxon>Niabella</taxon>
    </lineage>
</organism>
<sequence length="234" mass="27193">MKRYFKWMLLLLIGIALLGSCKKQYYFDTGQSIARFNGNMLQYFEANPELFDTLLQVIKIAKLENYFKDSSLTFFAPADSSIMKTYYYINQNFRAAGMDTLTGLEDLKPEFWRNNLMMYMFQGVRGIEDFPQLDFSNLYSFSGEYANSVSGQVMNIGTVFTDARGLKYKGYRRLYLNYVPSEASPLQNWVQGPVASCNIQPSNGMIHVLIYYSHYFGFDPYQAWLQAKYYSSVH</sequence>
<comment type="caution">
    <text evidence="1">The sequence shown here is derived from an EMBL/GenBank/DDBJ whole genome shotgun (WGS) entry which is preliminary data.</text>
</comment>
<name>A0ABS8PN48_9BACT</name>
<reference evidence="1 2" key="1">
    <citation type="submission" date="2021-11" db="EMBL/GenBank/DDBJ databases">
        <title>Genomic of Niabella pedocola.</title>
        <authorList>
            <person name="Wu T."/>
        </authorList>
    </citation>
    <scope>NUCLEOTIDE SEQUENCE [LARGE SCALE GENOMIC DNA]</scope>
    <source>
        <strain evidence="1 2">JCM 31011</strain>
    </source>
</reference>
<dbReference type="EMBL" id="JAJNEC010000004">
    <property type="protein sequence ID" value="MCD2422529.1"/>
    <property type="molecule type" value="Genomic_DNA"/>
</dbReference>
<dbReference type="SUPFAM" id="SSF82153">
    <property type="entry name" value="FAS1 domain"/>
    <property type="match status" value="1"/>
</dbReference>
<evidence type="ECO:0000313" key="2">
    <source>
        <dbReference type="Proteomes" id="UP001199816"/>
    </source>
</evidence>
<evidence type="ECO:0008006" key="3">
    <source>
        <dbReference type="Google" id="ProtNLM"/>
    </source>
</evidence>
<dbReference type="RefSeq" id="WP_231003606.1">
    <property type="nucleotide sequence ID" value="NZ_JAJNEC010000004.1"/>
</dbReference>
<evidence type="ECO:0000313" key="1">
    <source>
        <dbReference type="EMBL" id="MCD2422529.1"/>
    </source>
</evidence>
<dbReference type="Gene3D" id="2.30.180.10">
    <property type="entry name" value="FAS1 domain"/>
    <property type="match status" value="1"/>
</dbReference>
<gene>
    <name evidence="1" type="ORF">LQ567_07120</name>
</gene>
<dbReference type="Proteomes" id="UP001199816">
    <property type="component" value="Unassembled WGS sequence"/>
</dbReference>
<protein>
    <recommendedName>
        <fullName evidence="3">FAS1 domain-containing protein</fullName>
    </recommendedName>
</protein>
<keyword evidence="2" id="KW-1185">Reference proteome</keyword>
<accession>A0ABS8PN48</accession>
<dbReference type="InterPro" id="IPR036378">
    <property type="entry name" value="FAS1_dom_sf"/>
</dbReference>
<dbReference type="PROSITE" id="PS51257">
    <property type="entry name" value="PROKAR_LIPOPROTEIN"/>
    <property type="match status" value="1"/>
</dbReference>